<dbReference type="PANTHER" id="PTHR46233:SF3">
    <property type="entry name" value="HYDROXYACYLGLUTATHIONE HYDROLASE GLOC"/>
    <property type="match status" value="1"/>
</dbReference>
<proteinExistence type="predicted"/>
<organism evidence="6 7">
    <name type="scientific">Psychrilyobacter piezotolerans</name>
    <dbReference type="NCBI Taxonomy" id="2293438"/>
    <lineage>
        <taxon>Bacteria</taxon>
        <taxon>Fusobacteriati</taxon>
        <taxon>Fusobacteriota</taxon>
        <taxon>Fusobacteriia</taxon>
        <taxon>Fusobacteriales</taxon>
        <taxon>Fusobacteriaceae</taxon>
        <taxon>Psychrilyobacter</taxon>
    </lineage>
</organism>
<keyword evidence="3" id="KW-0378">Hydrolase</keyword>
<evidence type="ECO:0000259" key="5">
    <source>
        <dbReference type="SMART" id="SM00849"/>
    </source>
</evidence>
<dbReference type="InterPro" id="IPR036866">
    <property type="entry name" value="RibonucZ/Hydroxyglut_hydro"/>
</dbReference>
<comment type="cofactor">
    <cofactor evidence="1">
        <name>Zn(2+)</name>
        <dbReference type="ChEBI" id="CHEBI:29105"/>
    </cofactor>
</comment>
<protein>
    <submittedName>
        <fullName evidence="6">MBL fold metallo-hydrolase</fullName>
    </submittedName>
</protein>
<dbReference type="Pfam" id="PF00753">
    <property type="entry name" value="Lactamase_B"/>
    <property type="match status" value="1"/>
</dbReference>
<dbReference type="PANTHER" id="PTHR46233">
    <property type="entry name" value="HYDROXYACYLGLUTATHIONE HYDROLASE GLOC"/>
    <property type="match status" value="1"/>
</dbReference>
<feature type="domain" description="Metallo-beta-lactamase" evidence="5">
    <location>
        <begin position="12"/>
        <end position="188"/>
    </location>
</feature>
<keyword evidence="4" id="KW-0862">Zinc</keyword>
<evidence type="ECO:0000256" key="4">
    <source>
        <dbReference type="ARBA" id="ARBA00022833"/>
    </source>
</evidence>
<dbReference type="Gene3D" id="3.60.15.10">
    <property type="entry name" value="Ribonuclease Z/Hydroxyacylglutathione hydrolase-like"/>
    <property type="match status" value="1"/>
</dbReference>
<dbReference type="SMART" id="SM00849">
    <property type="entry name" value="Lactamase_B"/>
    <property type="match status" value="1"/>
</dbReference>
<evidence type="ECO:0000256" key="2">
    <source>
        <dbReference type="ARBA" id="ARBA00022723"/>
    </source>
</evidence>
<keyword evidence="2" id="KW-0479">Metal-binding</keyword>
<gene>
    <name evidence="6" type="ORF">DYH56_00400</name>
</gene>
<comment type="caution">
    <text evidence="6">The sequence shown here is derived from an EMBL/GenBank/DDBJ whole genome shotgun (WGS) entry which is preliminary data.</text>
</comment>
<dbReference type="RefSeq" id="WP_114640867.1">
    <property type="nucleotide sequence ID" value="NZ_JAACIO010000001.1"/>
</dbReference>
<dbReference type="SUPFAM" id="SSF56281">
    <property type="entry name" value="Metallo-hydrolase/oxidoreductase"/>
    <property type="match status" value="1"/>
</dbReference>
<sequence>MNIKEFKLGMMPTNSFLVWKDKEAVLFDCGGANLSGLETFIEENNLTLKKVVFTHGHYDHIAGLLKLKEIYPDIEVYIGKEEEEFLTNSALSLSDYLAKIDFKYEDSYKTVKDGDTIDEFVVIDTPGHTRGGKCFFHKESGIVIVGDTMFKGSYGRYDLPTSDGKSLFASLKKLCDTLPAETRVYNGHSGMTTIGEEKNNLTRNGII</sequence>
<dbReference type="Proteomes" id="UP000263486">
    <property type="component" value="Unassembled WGS sequence"/>
</dbReference>
<keyword evidence="7" id="KW-1185">Reference proteome</keyword>
<evidence type="ECO:0000313" key="6">
    <source>
        <dbReference type="EMBL" id="REI43147.1"/>
    </source>
</evidence>
<dbReference type="InterPro" id="IPR051453">
    <property type="entry name" value="MBL_Glyoxalase_II"/>
</dbReference>
<evidence type="ECO:0000256" key="1">
    <source>
        <dbReference type="ARBA" id="ARBA00001947"/>
    </source>
</evidence>
<reference evidence="6 7" key="1">
    <citation type="submission" date="2018-08" db="EMBL/GenBank/DDBJ databases">
        <title>Draft genome sequence of Psychrilyobacter sp. strain SD5 isolated from Black Sea water.</title>
        <authorList>
            <person name="Yadav S."/>
            <person name="Villanueva L."/>
            <person name="Damste J.S.S."/>
        </authorList>
    </citation>
    <scope>NUCLEOTIDE SEQUENCE [LARGE SCALE GENOMIC DNA]</scope>
    <source>
        <strain evidence="6 7">SD5</strain>
    </source>
</reference>
<dbReference type="EMBL" id="QUAJ01000001">
    <property type="protein sequence ID" value="REI43147.1"/>
    <property type="molecule type" value="Genomic_DNA"/>
</dbReference>
<accession>A0ABX9KKR9</accession>
<name>A0ABX9KKR9_9FUSO</name>
<evidence type="ECO:0000313" key="7">
    <source>
        <dbReference type="Proteomes" id="UP000263486"/>
    </source>
</evidence>
<dbReference type="InterPro" id="IPR001279">
    <property type="entry name" value="Metallo-B-lactamas"/>
</dbReference>
<dbReference type="CDD" id="cd06262">
    <property type="entry name" value="metallo-hydrolase-like_MBL-fold"/>
    <property type="match status" value="1"/>
</dbReference>
<evidence type="ECO:0000256" key="3">
    <source>
        <dbReference type="ARBA" id="ARBA00022801"/>
    </source>
</evidence>